<dbReference type="PROSITE" id="PS50097">
    <property type="entry name" value="BTB"/>
    <property type="match status" value="1"/>
</dbReference>
<evidence type="ECO:0000313" key="4">
    <source>
        <dbReference type="Proteomes" id="UP000809789"/>
    </source>
</evidence>
<name>A0A8K0LA30_9PEZI</name>
<protein>
    <recommendedName>
        <fullName evidence="2">BTB domain-containing protein</fullName>
    </recommendedName>
</protein>
<keyword evidence="4" id="KW-1185">Reference proteome</keyword>
<dbReference type="Gene3D" id="3.30.710.10">
    <property type="entry name" value="Potassium Channel Kv1.1, Chain A"/>
    <property type="match status" value="1"/>
</dbReference>
<dbReference type="Proteomes" id="UP000809789">
    <property type="component" value="Unassembled WGS sequence"/>
</dbReference>
<gene>
    <name evidence="3" type="ORF">KVT40_000424</name>
</gene>
<reference evidence="3" key="1">
    <citation type="submission" date="2021-07" db="EMBL/GenBank/DDBJ databases">
        <title>Elsinoe batatas strain:CRI-CJ2 Genome sequencing and assembly.</title>
        <authorList>
            <person name="Huang L."/>
        </authorList>
    </citation>
    <scope>NUCLEOTIDE SEQUENCE</scope>
    <source>
        <strain evidence="3">CRI-CJ2</strain>
    </source>
</reference>
<evidence type="ECO:0000313" key="3">
    <source>
        <dbReference type="EMBL" id="KAG8631284.1"/>
    </source>
</evidence>
<dbReference type="CDD" id="cd18186">
    <property type="entry name" value="BTB_POZ_ZBTB_KLHL-like"/>
    <property type="match status" value="1"/>
</dbReference>
<evidence type="ECO:0000259" key="2">
    <source>
        <dbReference type="PROSITE" id="PS50097"/>
    </source>
</evidence>
<dbReference type="EMBL" id="JAESVG020000001">
    <property type="protein sequence ID" value="KAG8631284.1"/>
    <property type="molecule type" value="Genomic_DNA"/>
</dbReference>
<organism evidence="3 4">
    <name type="scientific">Elsinoe batatas</name>
    <dbReference type="NCBI Taxonomy" id="2601811"/>
    <lineage>
        <taxon>Eukaryota</taxon>
        <taxon>Fungi</taxon>
        <taxon>Dikarya</taxon>
        <taxon>Ascomycota</taxon>
        <taxon>Pezizomycotina</taxon>
        <taxon>Dothideomycetes</taxon>
        <taxon>Dothideomycetidae</taxon>
        <taxon>Myriangiales</taxon>
        <taxon>Elsinoaceae</taxon>
        <taxon>Elsinoe</taxon>
    </lineage>
</organism>
<proteinExistence type="predicted"/>
<dbReference type="Pfam" id="PF00651">
    <property type="entry name" value="BTB"/>
    <property type="match status" value="1"/>
</dbReference>
<sequence length="247" mass="28251">MPFMPEKRTASKLFDSSDTSPARKRARKEEESKESALALEQNPHHKYGHTVELLVGADKEVFIVHEATLKAAAPFFDVALTRAQEERQTKTLELFEDEAYVIEAFIEWAYTGSITVLPPNPDSISPPVAGLCIKLYIFANKVLATNLQNQVISGLWEKRHNIQGISAADSALAWPRSDSMKGLNEFILDWWALKTDRRQYTPENVAAAPDLMAELLKWTFESKWNRDENFCSRCFYHHHPDQQRCNL</sequence>
<feature type="domain" description="BTB" evidence="2">
    <location>
        <begin position="49"/>
        <end position="118"/>
    </location>
</feature>
<dbReference type="PANTHER" id="PTHR47843:SF2">
    <property type="entry name" value="BTB DOMAIN-CONTAINING PROTEIN"/>
    <property type="match status" value="1"/>
</dbReference>
<dbReference type="OrthoDB" id="1022638at2759"/>
<accession>A0A8K0LA30</accession>
<dbReference type="InterPro" id="IPR011333">
    <property type="entry name" value="SKP1/BTB/POZ_sf"/>
</dbReference>
<comment type="caution">
    <text evidence="3">The sequence shown here is derived from an EMBL/GenBank/DDBJ whole genome shotgun (WGS) entry which is preliminary data.</text>
</comment>
<dbReference type="AlphaFoldDB" id="A0A8K0LA30"/>
<dbReference type="SUPFAM" id="SSF54695">
    <property type="entry name" value="POZ domain"/>
    <property type="match status" value="1"/>
</dbReference>
<dbReference type="InterPro" id="IPR000210">
    <property type="entry name" value="BTB/POZ_dom"/>
</dbReference>
<evidence type="ECO:0000256" key="1">
    <source>
        <dbReference type="SAM" id="MobiDB-lite"/>
    </source>
</evidence>
<dbReference type="PANTHER" id="PTHR47843">
    <property type="entry name" value="BTB DOMAIN-CONTAINING PROTEIN-RELATED"/>
    <property type="match status" value="1"/>
</dbReference>
<feature type="region of interest" description="Disordered" evidence="1">
    <location>
        <begin position="1"/>
        <end position="38"/>
    </location>
</feature>